<evidence type="ECO:0000256" key="7">
    <source>
        <dbReference type="ARBA" id="ARBA00023316"/>
    </source>
</evidence>
<feature type="binding site" evidence="8">
    <location>
        <position position="187"/>
    </location>
    <ligand>
        <name>UDP-N-acetyl-alpha-D-muramoyl-L-alanyl-D-glutamate</name>
        <dbReference type="ChEBI" id="CHEBI:83900"/>
    </ligand>
</feature>
<dbReference type="InterPro" id="IPR004101">
    <property type="entry name" value="Mur_ligase_C"/>
</dbReference>
<keyword evidence="8" id="KW-0547">Nucleotide-binding</keyword>
<dbReference type="Gene3D" id="3.40.1190.10">
    <property type="entry name" value="Mur-like, catalytic domain"/>
    <property type="match status" value="1"/>
</dbReference>
<dbReference type="NCBIfam" id="NF001126">
    <property type="entry name" value="PRK00139.1-4"/>
    <property type="match status" value="1"/>
</dbReference>
<feature type="binding site" evidence="8">
    <location>
        <begin position="110"/>
        <end position="116"/>
    </location>
    <ligand>
        <name>ATP</name>
        <dbReference type="ChEBI" id="CHEBI:30616"/>
    </ligand>
</feature>
<evidence type="ECO:0000313" key="14">
    <source>
        <dbReference type="Proteomes" id="UP000824169"/>
    </source>
</evidence>
<comment type="caution">
    <text evidence="13">The sequence shown here is derived from an EMBL/GenBank/DDBJ whole genome shotgun (WGS) entry which is preliminary data.</text>
</comment>
<dbReference type="InterPro" id="IPR036615">
    <property type="entry name" value="Mur_ligase_C_dom_sf"/>
</dbReference>
<accession>A0A9D1P2S9</accession>
<evidence type="ECO:0000256" key="9">
    <source>
        <dbReference type="RuleBase" id="RU004135"/>
    </source>
</evidence>
<keyword evidence="8" id="KW-0067">ATP-binding</keyword>
<feature type="binding site" evidence="8">
    <location>
        <begin position="404"/>
        <end position="407"/>
    </location>
    <ligand>
        <name>meso-2,6-diaminopimelate</name>
        <dbReference type="ChEBI" id="CHEBI:57791"/>
    </ligand>
</feature>
<comment type="catalytic activity">
    <reaction evidence="8">
        <text>UDP-N-acetyl-alpha-D-muramoyl-L-alanyl-D-glutamate + meso-2,6-diaminopimelate + ATP = UDP-N-acetyl-alpha-D-muramoyl-L-alanyl-gamma-D-glutamyl-meso-2,6-diaminopimelate + ADP + phosphate + H(+)</text>
        <dbReference type="Rhea" id="RHEA:23676"/>
        <dbReference type="ChEBI" id="CHEBI:15378"/>
        <dbReference type="ChEBI" id="CHEBI:30616"/>
        <dbReference type="ChEBI" id="CHEBI:43474"/>
        <dbReference type="ChEBI" id="CHEBI:57791"/>
        <dbReference type="ChEBI" id="CHEBI:83900"/>
        <dbReference type="ChEBI" id="CHEBI:83905"/>
        <dbReference type="ChEBI" id="CHEBI:456216"/>
        <dbReference type="EC" id="6.3.2.13"/>
    </reaction>
</comment>
<keyword evidence="5 8" id="KW-0573">Peptidoglycan synthesis</keyword>
<feature type="domain" description="Mur ligase C-terminal" evidence="11">
    <location>
        <begin position="331"/>
        <end position="458"/>
    </location>
</feature>
<evidence type="ECO:0000259" key="10">
    <source>
        <dbReference type="Pfam" id="PF01225"/>
    </source>
</evidence>
<keyword evidence="8 13" id="KW-0436">Ligase</keyword>
<comment type="subcellular location">
    <subcellularLocation>
        <location evidence="8 9">Cytoplasm</location>
    </subcellularLocation>
</comment>
<dbReference type="NCBIfam" id="TIGR01085">
    <property type="entry name" value="murE"/>
    <property type="match status" value="1"/>
</dbReference>
<evidence type="ECO:0000256" key="6">
    <source>
        <dbReference type="ARBA" id="ARBA00023306"/>
    </source>
</evidence>
<keyword evidence="7 8" id="KW-0961">Cell wall biogenesis/degradation</keyword>
<evidence type="ECO:0000256" key="4">
    <source>
        <dbReference type="ARBA" id="ARBA00022960"/>
    </source>
</evidence>
<dbReference type="GO" id="GO:0071555">
    <property type="term" value="P:cell wall organization"/>
    <property type="evidence" value="ECO:0007669"/>
    <property type="project" value="UniProtKB-KW"/>
</dbReference>
<protein>
    <recommendedName>
        <fullName evidence="8">UDP-N-acetylmuramoyl-L-alanyl-D-glutamate--2,6-diaminopimelate ligase</fullName>
        <ecNumber evidence="8">6.3.2.13</ecNumber>
    </recommendedName>
    <alternativeName>
        <fullName evidence="8">Meso-A2pm-adding enzyme</fullName>
    </alternativeName>
    <alternativeName>
        <fullName evidence="8">Meso-diaminopimelate-adding enzyme</fullName>
    </alternativeName>
    <alternativeName>
        <fullName evidence="8">UDP-MurNAc-L-Ala-D-Glu:meso-diaminopimelate ligase</fullName>
    </alternativeName>
    <alternativeName>
        <fullName evidence="8">UDP-MurNAc-tripeptide synthetase</fullName>
    </alternativeName>
    <alternativeName>
        <fullName evidence="8">UDP-N-acetylmuramyl-tripeptide synthetase</fullName>
    </alternativeName>
</protein>
<feature type="binding site" evidence="8">
    <location>
        <position position="30"/>
    </location>
    <ligand>
        <name>UDP-N-acetyl-alpha-D-muramoyl-L-alanyl-D-glutamate</name>
        <dbReference type="ChEBI" id="CHEBI:83900"/>
    </ligand>
</feature>
<dbReference type="InterPro" id="IPR000713">
    <property type="entry name" value="Mur_ligase_N"/>
</dbReference>
<dbReference type="AlphaFoldDB" id="A0A9D1P2S9"/>
<comment type="function">
    <text evidence="8">Catalyzes the addition of meso-diaminopimelic acid to the nucleotide precursor UDP-N-acetylmuramoyl-L-alanyl-D-glutamate (UMAG) in the biosynthesis of bacterial cell-wall peptidoglycan.</text>
</comment>
<dbReference type="Proteomes" id="UP000824169">
    <property type="component" value="Unassembled WGS sequence"/>
</dbReference>
<feature type="binding site" evidence="8">
    <location>
        <position position="151"/>
    </location>
    <ligand>
        <name>UDP-N-acetyl-alpha-D-muramoyl-L-alanyl-D-glutamate</name>
        <dbReference type="ChEBI" id="CHEBI:83900"/>
    </ligand>
</feature>
<feature type="binding site" evidence="8">
    <location>
        <position position="185"/>
    </location>
    <ligand>
        <name>UDP-N-acetyl-alpha-D-muramoyl-L-alanyl-D-glutamate</name>
        <dbReference type="ChEBI" id="CHEBI:83900"/>
    </ligand>
</feature>
<dbReference type="HAMAP" id="MF_00208">
    <property type="entry name" value="MurE"/>
    <property type="match status" value="1"/>
</dbReference>
<keyword evidence="3 8" id="KW-0132">Cell division</keyword>
<reference evidence="13" key="2">
    <citation type="journal article" date="2021" name="PeerJ">
        <title>Extensive microbial diversity within the chicken gut microbiome revealed by metagenomics and culture.</title>
        <authorList>
            <person name="Gilroy R."/>
            <person name="Ravi A."/>
            <person name="Getino M."/>
            <person name="Pursley I."/>
            <person name="Horton D.L."/>
            <person name="Alikhan N.F."/>
            <person name="Baker D."/>
            <person name="Gharbi K."/>
            <person name="Hall N."/>
            <person name="Watson M."/>
            <person name="Adriaenssens E.M."/>
            <person name="Foster-Nyarko E."/>
            <person name="Jarju S."/>
            <person name="Secka A."/>
            <person name="Antonio M."/>
            <person name="Oren A."/>
            <person name="Chaudhuri R.R."/>
            <person name="La Ragione R."/>
            <person name="Hildebrand F."/>
            <person name="Pallen M.J."/>
        </authorList>
    </citation>
    <scope>NUCLEOTIDE SEQUENCE</scope>
    <source>
        <strain evidence="13">CHK188-20938</strain>
    </source>
</reference>
<evidence type="ECO:0000313" key="13">
    <source>
        <dbReference type="EMBL" id="HIV24875.1"/>
    </source>
</evidence>
<dbReference type="GO" id="GO:0008765">
    <property type="term" value="F:UDP-N-acetylmuramoylalanyl-D-glutamate-2,6-diaminopimelate ligase activity"/>
    <property type="evidence" value="ECO:0007669"/>
    <property type="project" value="UniProtKB-UniRule"/>
</dbReference>
<dbReference type="SUPFAM" id="SSF53623">
    <property type="entry name" value="MurD-like peptide ligases, catalytic domain"/>
    <property type="match status" value="1"/>
</dbReference>
<keyword evidence="6 8" id="KW-0131">Cell cycle</keyword>
<comment type="caution">
    <text evidence="8">Lacks conserved residue(s) required for the propagation of feature annotation.</text>
</comment>
<dbReference type="GO" id="GO:0051301">
    <property type="term" value="P:cell division"/>
    <property type="evidence" value="ECO:0007669"/>
    <property type="project" value="UniProtKB-KW"/>
</dbReference>
<comment type="pathway">
    <text evidence="1 8 9">Cell wall biogenesis; peptidoglycan biosynthesis.</text>
</comment>
<dbReference type="GO" id="GO:0008360">
    <property type="term" value="P:regulation of cell shape"/>
    <property type="evidence" value="ECO:0007669"/>
    <property type="project" value="UniProtKB-KW"/>
</dbReference>
<keyword evidence="8" id="KW-0963">Cytoplasm</keyword>
<dbReference type="InterPro" id="IPR036565">
    <property type="entry name" value="Mur-like_cat_sf"/>
</dbReference>
<dbReference type="Gene3D" id="3.40.1390.10">
    <property type="entry name" value="MurE/MurF, N-terminal domain"/>
    <property type="match status" value="1"/>
</dbReference>
<dbReference type="InterPro" id="IPR005761">
    <property type="entry name" value="UDP-N-AcMur-Glu-dNH2Pim_ligase"/>
</dbReference>
<dbReference type="Gene3D" id="3.90.190.20">
    <property type="entry name" value="Mur ligase, C-terminal domain"/>
    <property type="match status" value="1"/>
</dbReference>
<comment type="similarity">
    <text evidence="2 8">Belongs to the MurCDEF family. MurE subfamily.</text>
</comment>
<dbReference type="GO" id="GO:0005737">
    <property type="term" value="C:cytoplasm"/>
    <property type="evidence" value="ECO:0007669"/>
    <property type="project" value="UniProtKB-SubCell"/>
</dbReference>
<dbReference type="Pfam" id="PF08245">
    <property type="entry name" value="Mur_ligase_M"/>
    <property type="match status" value="1"/>
</dbReference>
<comment type="PTM">
    <text evidence="8">Carboxylation is probably crucial for Mg(2+) binding and, consequently, for the gamma-phosphate positioning of ATP.</text>
</comment>
<feature type="binding site" evidence="8">
    <location>
        <position position="179"/>
    </location>
    <ligand>
        <name>UDP-N-acetyl-alpha-D-muramoyl-L-alanyl-D-glutamate</name>
        <dbReference type="ChEBI" id="CHEBI:83900"/>
    </ligand>
</feature>
<dbReference type="GO" id="GO:0005524">
    <property type="term" value="F:ATP binding"/>
    <property type="evidence" value="ECO:0007669"/>
    <property type="project" value="UniProtKB-UniRule"/>
</dbReference>
<feature type="binding site" evidence="8">
    <location>
        <position position="460"/>
    </location>
    <ligand>
        <name>meso-2,6-diaminopimelate</name>
        <dbReference type="ChEBI" id="CHEBI:57791"/>
    </ligand>
</feature>
<feature type="short sequence motif" description="Meso-diaminopimelate recognition motif" evidence="8">
    <location>
        <begin position="404"/>
        <end position="407"/>
    </location>
</feature>
<dbReference type="SUPFAM" id="SSF53244">
    <property type="entry name" value="MurD-like peptide ligases, peptide-binding domain"/>
    <property type="match status" value="1"/>
</dbReference>
<feature type="binding site" evidence="8">
    <location>
        <position position="380"/>
    </location>
    <ligand>
        <name>meso-2,6-diaminopimelate</name>
        <dbReference type="ChEBI" id="CHEBI:57791"/>
    </ligand>
</feature>
<evidence type="ECO:0000259" key="12">
    <source>
        <dbReference type="Pfam" id="PF08245"/>
    </source>
</evidence>
<comment type="cofactor">
    <cofactor evidence="8">
        <name>Mg(2+)</name>
        <dbReference type="ChEBI" id="CHEBI:18420"/>
    </cofactor>
</comment>
<dbReference type="GO" id="GO:0009252">
    <property type="term" value="P:peptidoglycan biosynthetic process"/>
    <property type="evidence" value="ECO:0007669"/>
    <property type="project" value="UniProtKB-UniRule"/>
</dbReference>
<dbReference type="EMBL" id="DVOO01000011">
    <property type="protein sequence ID" value="HIV24875.1"/>
    <property type="molecule type" value="Genomic_DNA"/>
</dbReference>
<evidence type="ECO:0000256" key="3">
    <source>
        <dbReference type="ARBA" id="ARBA00022618"/>
    </source>
</evidence>
<dbReference type="Pfam" id="PF02875">
    <property type="entry name" value="Mur_ligase_C"/>
    <property type="match status" value="1"/>
</dbReference>
<evidence type="ECO:0000259" key="11">
    <source>
        <dbReference type="Pfam" id="PF02875"/>
    </source>
</evidence>
<evidence type="ECO:0000256" key="5">
    <source>
        <dbReference type="ARBA" id="ARBA00022984"/>
    </source>
</evidence>
<dbReference type="InterPro" id="IPR035911">
    <property type="entry name" value="MurE/MurF_N"/>
</dbReference>
<name>A0A9D1P2S9_9FIRM</name>
<feature type="domain" description="Mur ligase central" evidence="12">
    <location>
        <begin position="108"/>
        <end position="310"/>
    </location>
</feature>
<dbReference type="EC" id="6.3.2.13" evidence="8"/>
<keyword evidence="4 8" id="KW-0133">Cell shape</keyword>
<dbReference type="PANTHER" id="PTHR23135">
    <property type="entry name" value="MUR LIGASE FAMILY MEMBER"/>
    <property type="match status" value="1"/>
</dbReference>
<organism evidence="13 14">
    <name type="scientific">Candidatus Scatomonas pullistercoris</name>
    <dbReference type="NCBI Taxonomy" id="2840920"/>
    <lineage>
        <taxon>Bacteria</taxon>
        <taxon>Bacillati</taxon>
        <taxon>Bacillota</taxon>
        <taxon>Clostridia</taxon>
        <taxon>Lachnospirales</taxon>
        <taxon>Lachnospiraceae</taxon>
        <taxon>Lachnospiraceae incertae sedis</taxon>
        <taxon>Candidatus Scatomonas</taxon>
    </lineage>
</organism>
<evidence type="ECO:0000256" key="8">
    <source>
        <dbReference type="HAMAP-Rule" id="MF_00208"/>
    </source>
</evidence>
<dbReference type="Pfam" id="PF01225">
    <property type="entry name" value="Mur_ligase"/>
    <property type="match status" value="1"/>
</dbReference>
<dbReference type="GO" id="GO:0000287">
    <property type="term" value="F:magnesium ion binding"/>
    <property type="evidence" value="ECO:0007669"/>
    <property type="project" value="UniProtKB-UniRule"/>
</dbReference>
<feature type="binding site" evidence="8">
    <location>
        <position position="456"/>
    </location>
    <ligand>
        <name>meso-2,6-diaminopimelate</name>
        <dbReference type="ChEBI" id="CHEBI:57791"/>
    </ligand>
</feature>
<dbReference type="InterPro" id="IPR013221">
    <property type="entry name" value="Mur_ligase_cen"/>
</dbReference>
<evidence type="ECO:0000256" key="1">
    <source>
        <dbReference type="ARBA" id="ARBA00004752"/>
    </source>
</evidence>
<dbReference type="PANTHER" id="PTHR23135:SF4">
    <property type="entry name" value="UDP-N-ACETYLMURAMOYL-L-ALANYL-D-GLUTAMATE--2,6-DIAMINOPIMELATE LIGASE MURE HOMOLOG, CHLOROPLASTIC"/>
    <property type="match status" value="1"/>
</dbReference>
<reference evidence="13" key="1">
    <citation type="submission" date="2020-10" db="EMBL/GenBank/DDBJ databases">
        <authorList>
            <person name="Gilroy R."/>
        </authorList>
    </citation>
    <scope>NUCLEOTIDE SEQUENCE</scope>
    <source>
        <strain evidence="13">CHK188-20938</strain>
    </source>
</reference>
<sequence length="494" mass="54585">MLLSSLLEDLQYTCLNGSTDVEIKGVAYDSRNVEPGSLFVCIRGTARDGGAYAEEAVKKGAAALVAEKPVKMPGSVPCIQVANARSALAHIAAAWFGHPARRLITIGITGTKGKTTTAHMIREILEGAGWRTGMLGTVSHMTGKRTFPAENTTPESYLVQKYLAEMVEAGLQCAVMEVSSQALKQSRVEGIQFDYGVFTNIEPDHIAPGEHADFTEYLECKKKLFRQCRVGIANRDDRHFEEFTGGRTCVLETFGLSAEAELRAEKLRLISGGGRLGISFETSGLLEFQAELSLPGRFSVYNALAAIAVCRRLGVTKASMRQALRRVKVRGRVETVPVSERYTLLIDYAHNAMSLKSLLQTLREYRPARLICLFGCGGNRDRNRRFEMGEISGQLADLTVITSDNPRDEEPEAIMADIREGIRKTEGRYVEIPDRKAAVAWAMEQGEPGDIIVLAGKGHEDYQLIKGKKYPMDERVLVREIFASRKKCADSRKR</sequence>
<dbReference type="SUPFAM" id="SSF63418">
    <property type="entry name" value="MurE/MurF N-terminal domain"/>
    <property type="match status" value="1"/>
</dbReference>
<feature type="binding site" evidence="8">
    <location>
        <begin position="152"/>
        <end position="153"/>
    </location>
    <ligand>
        <name>UDP-N-acetyl-alpha-D-muramoyl-L-alanyl-D-glutamate</name>
        <dbReference type="ChEBI" id="CHEBI:83900"/>
    </ligand>
</feature>
<gene>
    <name evidence="8" type="primary">murE</name>
    <name evidence="13" type="ORF">IAB71_03670</name>
</gene>
<keyword evidence="8" id="KW-0460">Magnesium</keyword>
<feature type="domain" description="Mur ligase N-terminal catalytic" evidence="10">
    <location>
        <begin position="22"/>
        <end position="94"/>
    </location>
</feature>
<feature type="modified residue" description="N6-carboxylysine" evidence="8">
    <location>
        <position position="221"/>
    </location>
</feature>
<proteinExistence type="inferred from homology"/>
<evidence type="ECO:0000256" key="2">
    <source>
        <dbReference type="ARBA" id="ARBA00005898"/>
    </source>
</evidence>